<evidence type="ECO:0000313" key="2">
    <source>
        <dbReference type="EMBL" id="TEB04870.1"/>
    </source>
</evidence>
<feature type="signal peptide" evidence="1">
    <location>
        <begin position="1"/>
        <end position="21"/>
    </location>
</feature>
<protein>
    <recommendedName>
        <fullName evidence="4">Lipoprotein</fullName>
    </recommendedName>
</protein>
<evidence type="ECO:0008006" key="4">
    <source>
        <dbReference type="Google" id="ProtNLM"/>
    </source>
</evidence>
<dbReference type="Proteomes" id="UP000298324">
    <property type="component" value="Unassembled WGS sequence"/>
</dbReference>
<dbReference type="RefSeq" id="WP_190259170.1">
    <property type="nucleotide sequence ID" value="NZ_QFGA01000003.1"/>
</dbReference>
<organism evidence="2 3">
    <name type="scientific">Pelotomaculum schinkii</name>
    <dbReference type="NCBI Taxonomy" id="78350"/>
    <lineage>
        <taxon>Bacteria</taxon>
        <taxon>Bacillati</taxon>
        <taxon>Bacillota</taxon>
        <taxon>Clostridia</taxon>
        <taxon>Eubacteriales</taxon>
        <taxon>Desulfotomaculaceae</taxon>
        <taxon>Pelotomaculum</taxon>
    </lineage>
</organism>
<feature type="chain" id="PRO_5038494420" description="Lipoprotein" evidence="1">
    <location>
        <begin position="22"/>
        <end position="120"/>
    </location>
</feature>
<dbReference type="EMBL" id="QFGA01000003">
    <property type="protein sequence ID" value="TEB04870.1"/>
    <property type="molecule type" value="Genomic_DNA"/>
</dbReference>
<accession>A0A4Y7R8B3</accession>
<evidence type="ECO:0000313" key="3">
    <source>
        <dbReference type="Proteomes" id="UP000298324"/>
    </source>
</evidence>
<gene>
    <name evidence="2" type="ORF">Psch_03632</name>
</gene>
<name>A0A4Y7R8B3_9FIRM</name>
<reference evidence="2 3" key="1">
    <citation type="journal article" date="2018" name="Environ. Microbiol.">
        <title>Novel energy conservation strategies and behaviour of Pelotomaculum schinkii driving syntrophic propionate catabolism.</title>
        <authorList>
            <person name="Hidalgo-Ahumada C.A.P."/>
            <person name="Nobu M.K."/>
            <person name="Narihiro T."/>
            <person name="Tamaki H."/>
            <person name="Liu W.T."/>
            <person name="Kamagata Y."/>
            <person name="Stams A.J.M."/>
            <person name="Imachi H."/>
            <person name="Sousa D.Z."/>
        </authorList>
    </citation>
    <scope>NUCLEOTIDE SEQUENCE [LARGE SCALE GENOMIC DNA]</scope>
    <source>
        <strain evidence="2 3">HH</strain>
    </source>
</reference>
<proteinExistence type="predicted"/>
<sequence>MKKAIFIFLSIILFLCSGCQFNLGSSAKQSWVNSQYLAVKNNNLGIIAISKDDFSPLYSDILVESIVGMIEPDSVFVLAKEKDSSSSSNLYQIILERNSSICLSQNVRYAHYLRTRIKWL</sequence>
<keyword evidence="1" id="KW-0732">Signal</keyword>
<evidence type="ECO:0000256" key="1">
    <source>
        <dbReference type="SAM" id="SignalP"/>
    </source>
</evidence>
<dbReference type="AlphaFoldDB" id="A0A4Y7R8B3"/>
<comment type="caution">
    <text evidence="2">The sequence shown here is derived from an EMBL/GenBank/DDBJ whole genome shotgun (WGS) entry which is preliminary data.</text>
</comment>
<keyword evidence="3" id="KW-1185">Reference proteome</keyword>